<feature type="compositionally biased region" description="Basic and acidic residues" evidence="1">
    <location>
        <begin position="142"/>
        <end position="163"/>
    </location>
</feature>
<comment type="caution">
    <text evidence="3">The sequence shown here is derived from an EMBL/GenBank/DDBJ whole genome shotgun (WGS) entry which is preliminary data.</text>
</comment>
<dbReference type="Pfam" id="PF13717">
    <property type="entry name" value="Zn_ribbon_4"/>
    <property type="match status" value="1"/>
</dbReference>
<feature type="region of interest" description="Disordered" evidence="1">
    <location>
        <begin position="142"/>
        <end position="178"/>
    </location>
</feature>
<sequence>MARGALAECRASRVAREGARLIVACPHCSTRYELSESLLGPGGARVRCPRCRGAFLVGRDGRVEAAPADAAPAPSPAPAAAAPAAGGAAPAAGDERSPLGEARAVLAALAASHGAALDDAAARGRLFSEHGQRLMEAFDAWRARAGRGSDPEPFRRALRERWGVDLTPPGDDEGSPVA</sequence>
<dbReference type="AlphaFoldDB" id="A0A832I1X1"/>
<dbReference type="InterPro" id="IPR011723">
    <property type="entry name" value="Znf/thioredoxin_put"/>
</dbReference>
<organism evidence="3">
    <name type="scientific">Eiseniibacteriota bacterium</name>
    <dbReference type="NCBI Taxonomy" id="2212470"/>
    <lineage>
        <taxon>Bacteria</taxon>
        <taxon>Candidatus Eiseniibacteriota</taxon>
    </lineage>
</organism>
<gene>
    <name evidence="3" type="ORF">ENR23_01985</name>
</gene>
<proteinExistence type="predicted"/>
<evidence type="ECO:0000313" key="3">
    <source>
        <dbReference type="EMBL" id="HGZ42191.1"/>
    </source>
</evidence>
<feature type="domain" description="Zinc finger/thioredoxin putative" evidence="2">
    <location>
        <begin position="22"/>
        <end position="55"/>
    </location>
</feature>
<accession>A0A832I1X1</accession>
<name>A0A832I1X1_UNCEI</name>
<feature type="compositionally biased region" description="Low complexity" evidence="1">
    <location>
        <begin position="67"/>
        <end position="92"/>
    </location>
</feature>
<protein>
    <recommendedName>
        <fullName evidence="2">Zinc finger/thioredoxin putative domain-containing protein</fullName>
    </recommendedName>
</protein>
<feature type="region of interest" description="Disordered" evidence="1">
    <location>
        <begin position="67"/>
        <end position="97"/>
    </location>
</feature>
<evidence type="ECO:0000256" key="1">
    <source>
        <dbReference type="SAM" id="MobiDB-lite"/>
    </source>
</evidence>
<dbReference type="EMBL" id="DSQF01000003">
    <property type="protein sequence ID" value="HGZ42191.1"/>
    <property type="molecule type" value="Genomic_DNA"/>
</dbReference>
<evidence type="ECO:0000259" key="2">
    <source>
        <dbReference type="Pfam" id="PF13717"/>
    </source>
</evidence>
<dbReference type="NCBIfam" id="TIGR02098">
    <property type="entry name" value="MJ0042_CXXC"/>
    <property type="match status" value="1"/>
</dbReference>
<reference evidence="3" key="1">
    <citation type="journal article" date="2020" name="mSystems">
        <title>Genome- and Community-Level Interaction Insights into Carbon Utilization and Element Cycling Functions of Hydrothermarchaeota in Hydrothermal Sediment.</title>
        <authorList>
            <person name="Zhou Z."/>
            <person name="Liu Y."/>
            <person name="Xu W."/>
            <person name="Pan J."/>
            <person name="Luo Z.H."/>
            <person name="Li M."/>
        </authorList>
    </citation>
    <scope>NUCLEOTIDE SEQUENCE [LARGE SCALE GENOMIC DNA]</scope>
    <source>
        <strain evidence="3">SpSt-381</strain>
    </source>
</reference>